<proteinExistence type="predicted"/>
<reference evidence="3 4" key="1">
    <citation type="submission" date="2019-06" db="EMBL/GenBank/DDBJ databases">
        <authorList>
            <person name="Palmer J.M."/>
        </authorList>
    </citation>
    <scope>NUCLEOTIDE SEQUENCE [LARGE SCALE GENOMIC DNA]</scope>
    <source>
        <strain evidence="3 4">TWF703</strain>
    </source>
</reference>
<name>A0A7C8PAZ1_ORBOL</name>
<feature type="region of interest" description="Disordered" evidence="1">
    <location>
        <begin position="394"/>
        <end position="428"/>
    </location>
</feature>
<protein>
    <submittedName>
        <fullName evidence="3">Uncharacterized protein</fullName>
    </submittedName>
</protein>
<keyword evidence="2" id="KW-1133">Transmembrane helix</keyword>
<dbReference type="EMBL" id="WIQZ01000015">
    <property type="protein sequence ID" value="KAF3140919.1"/>
    <property type="molecule type" value="Genomic_DNA"/>
</dbReference>
<evidence type="ECO:0000256" key="2">
    <source>
        <dbReference type="SAM" id="Phobius"/>
    </source>
</evidence>
<gene>
    <name evidence="3" type="ORF">TWF703_002423</name>
</gene>
<evidence type="ECO:0000313" key="3">
    <source>
        <dbReference type="EMBL" id="KAF3140919.1"/>
    </source>
</evidence>
<feature type="compositionally biased region" description="Basic and acidic residues" evidence="1">
    <location>
        <begin position="481"/>
        <end position="510"/>
    </location>
</feature>
<accession>A0A7C8PAZ1</accession>
<feature type="compositionally biased region" description="Polar residues" evidence="1">
    <location>
        <begin position="1"/>
        <end position="10"/>
    </location>
</feature>
<evidence type="ECO:0000313" key="4">
    <source>
        <dbReference type="Proteomes" id="UP000480548"/>
    </source>
</evidence>
<keyword evidence="2" id="KW-0472">Membrane</keyword>
<keyword evidence="2" id="KW-0812">Transmembrane</keyword>
<feature type="compositionally biased region" description="Acidic residues" evidence="1">
    <location>
        <begin position="309"/>
        <end position="322"/>
    </location>
</feature>
<feature type="region of interest" description="Disordered" evidence="1">
    <location>
        <begin position="285"/>
        <end position="334"/>
    </location>
</feature>
<comment type="caution">
    <text evidence="3">The sequence shown here is derived from an EMBL/GenBank/DDBJ whole genome shotgun (WGS) entry which is preliminary data.</text>
</comment>
<feature type="transmembrane region" description="Helical" evidence="2">
    <location>
        <begin position="549"/>
        <end position="572"/>
    </location>
</feature>
<evidence type="ECO:0000256" key="1">
    <source>
        <dbReference type="SAM" id="MobiDB-lite"/>
    </source>
</evidence>
<feature type="region of interest" description="Disordered" evidence="1">
    <location>
        <begin position="463"/>
        <end position="516"/>
    </location>
</feature>
<feature type="region of interest" description="Disordered" evidence="1">
    <location>
        <begin position="1"/>
        <end position="37"/>
    </location>
</feature>
<organism evidence="3 4">
    <name type="scientific">Orbilia oligospora</name>
    <name type="common">Nematode-trapping fungus</name>
    <name type="synonym">Arthrobotrys oligospora</name>
    <dbReference type="NCBI Taxonomy" id="2813651"/>
    <lineage>
        <taxon>Eukaryota</taxon>
        <taxon>Fungi</taxon>
        <taxon>Dikarya</taxon>
        <taxon>Ascomycota</taxon>
        <taxon>Pezizomycotina</taxon>
        <taxon>Orbiliomycetes</taxon>
        <taxon>Orbiliales</taxon>
        <taxon>Orbiliaceae</taxon>
        <taxon>Orbilia</taxon>
    </lineage>
</organism>
<dbReference type="Proteomes" id="UP000480548">
    <property type="component" value="Unassembled WGS sequence"/>
</dbReference>
<dbReference type="AlphaFoldDB" id="A0A7C8PAZ1"/>
<sequence>MSTATSSPTSPFVLIDPPVTGEDETSSTTTHASLPRAPWNSAIPPSLSKTPLLPLPTDLLIKQLQYYIETHDTDFYSHKWFKAHTSLLKIIKILEENASNIQVINYCIVKLHNVNTREELMAYFDRRLFFSHTRLKQYDAAWDMLPKLKFDQEKSPQLCYETCKELLSAAGFLERASKIRVQPWHPDMATRDWLLNQAEICCRRAIDAATVGDVALIHRPGKYETYAMMAVIKGEQRNHEDAAFWKSLILADGMNVEREVIFFPVLTSWMEEFKDVVDIIVQNYPKPEGEGPAAEPGVKQKPRKRLENLPEETIEELNEESEEKVPTAKAPSKADVHDGVLPAASYSRVDITVPTRTISELALRCTDEQVSLDTYPKDKLATVNIFQLHSTETSPQFTSKLATRANKSKTSGEGSRSKRSRSKSPFSSKSDYCIENEYVSRYTDTENGVTHYIYSFGDNESIVPSSSSSEMNYQESEFDSGSERDNESRECGEEVKTNDCTEQNTEKEPLRATNTQSFGEYDKYVEEYRRRPRRQRRRGFTGWDIDDRILPAATGILLTFLTFMVFVVMEYATALNTERHAKQLLEDEKANAEPIIETVTETVVEVISDINEVVGTYFGICGQNMNPCCFDTDNFVDQIKQEGLRSVKSGFSNALECWRHLRSSD</sequence>